<reference evidence="1" key="1">
    <citation type="submission" date="2020-10" db="EMBL/GenBank/DDBJ databases">
        <authorList>
            <person name="Gilroy R."/>
        </authorList>
    </citation>
    <scope>NUCLEOTIDE SEQUENCE</scope>
    <source>
        <strain evidence="1">ChiHcec3-11533</strain>
    </source>
</reference>
<organism evidence="1 2">
    <name type="scientific">Candidatus Pullichristensenella excrementigallinarum</name>
    <dbReference type="NCBI Taxonomy" id="2840907"/>
    <lineage>
        <taxon>Bacteria</taxon>
        <taxon>Bacillati</taxon>
        <taxon>Bacillota</taxon>
        <taxon>Clostridia</taxon>
        <taxon>Candidatus Pullichristensenella</taxon>
    </lineage>
</organism>
<dbReference type="AlphaFoldDB" id="A0A9D1IDQ1"/>
<dbReference type="Pfam" id="PF04229">
    <property type="entry name" value="GrpB"/>
    <property type="match status" value="1"/>
</dbReference>
<dbReference type="SUPFAM" id="SSF81301">
    <property type="entry name" value="Nucleotidyltransferase"/>
    <property type="match status" value="1"/>
</dbReference>
<dbReference type="PANTHER" id="PTHR34822">
    <property type="entry name" value="GRPB DOMAIN PROTEIN (AFU_ORTHOLOGUE AFUA_1G01530)"/>
    <property type="match status" value="1"/>
</dbReference>
<dbReference type="Gene3D" id="3.30.460.10">
    <property type="entry name" value="Beta Polymerase, domain 2"/>
    <property type="match status" value="1"/>
</dbReference>
<dbReference type="PANTHER" id="PTHR34822:SF1">
    <property type="entry name" value="GRPB FAMILY PROTEIN"/>
    <property type="match status" value="1"/>
</dbReference>
<dbReference type="InterPro" id="IPR007344">
    <property type="entry name" value="GrpB/CoaE"/>
</dbReference>
<evidence type="ECO:0000313" key="2">
    <source>
        <dbReference type="Proteomes" id="UP000824072"/>
    </source>
</evidence>
<accession>A0A9D1IDQ1</accession>
<comment type="caution">
    <text evidence="1">The sequence shown here is derived from an EMBL/GenBank/DDBJ whole genome shotgun (WGS) entry which is preliminary data.</text>
</comment>
<dbReference type="InterPro" id="IPR043519">
    <property type="entry name" value="NT_sf"/>
</dbReference>
<sequence length="177" mass="20161">MRTRNVVVVDYDPQWEKNFQVIRGELQAALGEIAIAVEHVGSTAVPGLAAKPILDIDVVIDQASDLPEAVERLRRVGYIHEGNLGIPGRDAFGYVGKEHLQAHHLYVCPKDSREFYRHIQFREYLRAHPEAREAYGQIKKEAARRFPKDIDRYMEYKSACILEIYQKCGLEPSLGNA</sequence>
<dbReference type="Proteomes" id="UP000824072">
    <property type="component" value="Unassembled WGS sequence"/>
</dbReference>
<name>A0A9D1IDQ1_9FIRM</name>
<proteinExistence type="predicted"/>
<evidence type="ECO:0000313" key="1">
    <source>
        <dbReference type="EMBL" id="HIU34741.1"/>
    </source>
</evidence>
<protein>
    <submittedName>
        <fullName evidence="1">GrpB family protein</fullName>
    </submittedName>
</protein>
<reference evidence="1" key="2">
    <citation type="journal article" date="2021" name="PeerJ">
        <title>Extensive microbial diversity within the chicken gut microbiome revealed by metagenomics and culture.</title>
        <authorList>
            <person name="Gilroy R."/>
            <person name="Ravi A."/>
            <person name="Getino M."/>
            <person name="Pursley I."/>
            <person name="Horton D.L."/>
            <person name="Alikhan N.F."/>
            <person name="Baker D."/>
            <person name="Gharbi K."/>
            <person name="Hall N."/>
            <person name="Watson M."/>
            <person name="Adriaenssens E.M."/>
            <person name="Foster-Nyarko E."/>
            <person name="Jarju S."/>
            <person name="Secka A."/>
            <person name="Antonio M."/>
            <person name="Oren A."/>
            <person name="Chaudhuri R.R."/>
            <person name="La Ragione R."/>
            <person name="Hildebrand F."/>
            <person name="Pallen M.J."/>
        </authorList>
    </citation>
    <scope>NUCLEOTIDE SEQUENCE</scope>
    <source>
        <strain evidence="1">ChiHcec3-11533</strain>
    </source>
</reference>
<gene>
    <name evidence="1" type="ORF">IAB02_09275</name>
</gene>
<dbReference type="EMBL" id="DVMU01000201">
    <property type="protein sequence ID" value="HIU34741.1"/>
    <property type="molecule type" value="Genomic_DNA"/>
</dbReference>